<comment type="caution">
    <text evidence="11">The sequence shown here is derived from an EMBL/GenBank/DDBJ whole genome shotgun (WGS) entry which is preliminary data.</text>
</comment>
<comment type="pathway">
    <text evidence="1 9">Bacterial outer membrane biogenesis; LPS core biosynthesis.</text>
</comment>
<evidence type="ECO:0000313" key="11">
    <source>
        <dbReference type="EMBL" id="PLX63036.1"/>
    </source>
</evidence>
<dbReference type="AlphaFoldDB" id="A0A2N6D042"/>
<dbReference type="Proteomes" id="UP000235015">
    <property type="component" value="Unassembled WGS sequence"/>
</dbReference>
<sequence length="407" mass="46165">MTELTRLMRRYPREGYMLSSISSTIKWKAFSMLNRLADVRSQTSAEPGIYPPTNYSDSAGDLIWVFCSTIGELNACQPFIKSLELRGQLVLITDRHCYRESYQKHFGNAYVVELTGRTTDGSYLTAQLPPSLFFVCEIPAMPCDAPCRLSYGLLHQAKSVGARVHLVNAWLYDYAPACRMDSLEVRLFRKEYLDSFDSIGVQNENIRSRLIQAGAREERISITGNMKFDSLWDENIRITDETSRPILSYLENSNSPIVVAGCLADIDECYILIDAIRAIRISHPDIRFIIAPRHPENQCFMQSLTEKLEQSGLVYKMKSKLSTADLAGNDLLLLDTFGELKSFYSIATICYVGCNHNVLEPLAFGKPTIVSGEWNPLYPSYPVYQLTRDKKLIMHVDKSEGISRKII</sequence>
<dbReference type="Gene3D" id="3.40.50.2000">
    <property type="entry name" value="Glycogen Phosphorylase B"/>
    <property type="match status" value="1"/>
</dbReference>
<evidence type="ECO:0000259" key="10">
    <source>
        <dbReference type="Pfam" id="PF04413"/>
    </source>
</evidence>
<feature type="domain" description="3-deoxy-D-manno-octulosonic-acid transferase N-terminal" evidence="10">
    <location>
        <begin position="152"/>
        <end position="229"/>
    </location>
</feature>
<evidence type="ECO:0000256" key="2">
    <source>
        <dbReference type="ARBA" id="ARBA00012621"/>
    </source>
</evidence>
<dbReference type="PANTHER" id="PTHR42755">
    <property type="entry name" value="3-DEOXY-MANNO-OCTULOSONATE CYTIDYLYLTRANSFERASE"/>
    <property type="match status" value="1"/>
</dbReference>
<evidence type="ECO:0000256" key="4">
    <source>
        <dbReference type="ARBA" id="ARBA00022679"/>
    </source>
</evidence>
<comment type="catalytic activity">
    <reaction evidence="6 9">
        <text>lipid IVA (E. coli) + CMP-3-deoxy-beta-D-manno-octulosonate = alpha-Kdo-(2-&gt;6)-lipid IVA (E. coli) + CMP + H(+)</text>
        <dbReference type="Rhea" id="RHEA:28066"/>
        <dbReference type="ChEBI" id="CHEBI:15378"/>
        <dbReference type="ChEBI" id="CHEBI:58603"/>
        <dbReference type="ChEBI" id="CHEBI:60364"/>
        <dbReference type="ChEBI" id="CHEBI:60377"/>
        <dbReference type="ChEBI" id="CHEBI:85987"/>
        <dbReference type="EC" id="2.4.99.12"/>
    </reaction>
</comment>
<keyword evidence="9" id="KW-0472">Membrane</keyword>
<dbReference type="Gene3D" id="3.40.50.11720">
    <property type="entry name" value="3-Deoxy-D-manno-octulosonic-acid transferase, N-terminal domain"/>
    <property type="match status" value="1"/>
</dbReference>
<dbReference type="InterPro" id="IPR039901">
    <property type="entry name" value="Kdotransferase"/>
</dbReference>
<evidence type="ECO:0000256" key="7">
    <source>
        <dbReference type="PIRSR" id="PIRSR639901-1"/>
    </source>
</evidence>
<evidence type="ECO:0000256" key="1">
    <source>
        <dbReference type="ARBA" id="ARBA00004713"/>
    </source>
</evidence>
<dbReference type="STRING" id="1111735.GCA_000428045_02837"/>
<evidence type="ECO:0000256" key="3">
    <source>
        <dbReference type="ARBA" id="ARBA00019077"/>
    </source>
</evidence>
<dbReference type="EC" id="2.4.99.12" evidence="2 9"/>
<comment type="function">
    <text evidence="9">Involved in lipopolysaccharide (LPS) biosynthesis. Catalyzes the transfer of 3-deoxy-D-manno-octulosonate (Kdo) residue(s) from CMP-Kdo to lipid IV(A), the tetraacyldisaccharide-1,4'-bisphosphate precursor of lipid A.</text>
</comment>
<gene>
    <name evidence="11" type="ORF">C0630_02410</name>
</gene>
<dbReference type="EMBL" id="PKUN01000002">
    <property type="protein sequence ID" value="PLX63036.1"/>
    <property type="molecule type" value="Genomic_DNA"/>
</dbReference>
<dbReference type="PANTHER" id="PTHR42755:SF1">
    <property type="entry name" value="3-DEOXY-D-MANNO-OCTULOSONIC ACID TRANSFERASE, MITOCHONDRIAL-RELATED"/>
    <property type="match status" value="1"/>
</dbReference>
<dbReference type="GO" id="GO:0005886">
    <property type="term" value="C:plasma membrane"/>
    <property type="evidence" value="ECO:0007669"/>
    <property type="project" value="UniProtKB-SubCell"/>
</dbReference>
<evidence type="ECO:0000256" key="5">
    <source>
        <dbReference type="ARBA" id="ARBA00031445"/>
    </source>
</evidence>
<evidence type="ECO:0000256" key="9">
    <source>
        <dbReference type="RuleBase" id="RU365103"/>
    </source>
</evidence>
<organism evidence="11 12">
    <name type="scientific">Sedimenticola selenatireducens</name>
    <dbReference type="NCBI Taxonomy" id="191960"/>
    <lineage>
        <taxon>Bacteria</taxon>
        <taxon>Pseudomonadati</taxon>
        <taxon>Pseudomonadota</taxon>
        <taxon>Gammaproteobacteria</taxon>
        <taxon>Chromatiales</taxon>
        <taxon>Sedimenticolaceae</taxon>
        <taxon>Sedimenticola</taxon>
    </lineage>
</organism>
<evidence type="ECO:0000313" key="12">
    <source>
        <dbReference type="Proteomes" id="UP000235015"/>
    </source>
</evidence>
<comment type="subcellular location">
    <subcellularLocation>
        <location evidence="9">Cell membrane</location>
    </subcellularLocation>
</comment>
<comment type="similarity">
    <text evidence="9">Belongs to the glycosyltransferase group 1 family.</text>
</comment>
<dbReference type="Pfam" id="PF04413">
    <property type="entry name" value="Glycos_transf_N"/>
    <property type="match status" value="1"/>
</dbReference>
<keyword evidence="4 9" id="KW-0808">Transferase</keyword>
<dbReference type="GO" id="GO:0009244">
    <property type="term" value="P:lipopolysaccharide core region biosynthetic process"/>
    <property type="evidence" value="ECO:0007669"/>
    <property type="project" value="UniProtKB-UniRule"/>
</dbReference>
<dbReference type="GO" id="GO:0043842">
    <property type="term" value="F:Kdo transferase activity"/>
    <property type="evidence" value="ECO:0007669"/>
    <property type="project" value="UniProtKB-EC"/>
</dbReference>
<dbReference type="SUPFAM" id="SSF53756">
    <property type="entry name" value="UDP-Glycosyltransferase/glycogen phosphorylase"/>
    <property type="match status" value="1"/>
</dbReference>
<feature type="site" description="Transition state stabilizer" evidence="8">
    <location>
        <position position="137"/>
    </location>
</feature>
<accession>A0A2N6D042</accession>
<dbReference type="GO" id="GO:0009245">
    <property type="term" value="P:lipid A biosynthetic process"/>
    <property type="evidence" value="ECO:0007669"/>
    <property type="project" value="TreeGrafter"/>
</dbReference>
<dbReference type="InterPro" id="IPR038107">
    <property type="entry name" value="Glycos_transf_N_sf"/>
</dbReference>
<protein>
    <recommendedName>
        <fullName evidence="3 9">3-deoxy-D-manno-octulosonic acid transferase</fullName>
        <shortName evidence="9">Kdo transferase</shortName>
        <ecNumber evidence="2 9">2.4.99.12</ecNumber>
    </recommendedName>
    <alternativeName>
        <fullName evidence="5 9">Lipid IV(A) 3-deoxy-D-manno-octulosonic acid transferase</fullName>
    </alternativeName>
</protein>
<evidence type="ECO:0000256" key="8">
    <source>
        <dbReference type="PIRSR" id="PIRSR639901-2"/>
    </source>
</evidence>
<name>A0A2N6D042_9GAMM</name>
<feature type="active site" description="Proton acceptor" evidence="7">
    <location>
        <position position="72"/>
    </location>
</feature>
<proteinExistence type="inferred from homology"/>
<keyword evidence="9" id="KW-1003">Cell membrane</keyword>
<keyword evidence="9" id="KW-0448">Lipopolysaccharide biosynthesis</keyword>
<feature type="site" description="Transition state stabilizer" evidence="8">
    <location>
        <position position="227"/>
    </location>
</feature>
<dbReference type="InterPro" id="IPR007507">
    <property type="entry name" value="Glycos_transf_N"/>
</dbReference>
<evidence type="ECO:0000256" key="6">
    <source>
        <dbReference type="ARBA" id="ARBA00049183"/>
    </source>
</evidence>
<reference evidence="11 12" key="1">
    <citation type="submission" date="2017-11" db="EMBL/GenBank/DDBJ databases">
        <title>Genome-resolved metagenomics identifies genetic mobility, metabolic interactions, and unexpected diversity in perchlorate-reducing communities.</title>
        <authorList>
            <person name="Barnum T.P."/>
            <person name="Figueroa I.A."/>
            <person name="Carlstrom C.I."/>
            <person name="Lucas L.N."/>
            <person name="Engelbrektson A.L."/>
            <person name="Coates J.D."/>
        </authorList>
    </citation>
    <scope>NUCLEOTIDE SEQUENCE [LARGE SCALE GENOMIC DNA]</scope>
    <source>
        <strain evidence="11">BM301</strain>
    </source>
</reference>
<dbReference type="UniPathway" id="UPA00958"/>